<dbReference type="EMBL" id="MGGW01000018">
    <property type="protein sequence ID" value="OGM54084.1"/>
    <property type="molecule type" value="Genomic_DNA"/>
</dbReference>
<sequence length="85" mass="9568">MTREHKPDSETIGPLAEEFGNHAVLKAIGLAEKYAAMGMEQVAKIFLTTARRVVDSILDSGGTVRIPIKKHLTRLINLRLSRWLW</sequence>
<dbReference type="AlphaFoldDB" id="A0A1F8AQQ9"/>
<evidence type="ECO:0000313" key="2">
    <source>
        <dbReference type="Proteomes" id="UP000178603"/>
    </source>
</evidence>
<name>A0A1F8AQQ9_9BACT</name>
<accession>A0A1F8AQQ9</accession>
<reference evidence="1 2" key="1">
    <citation type="journal article" date="2016" name="Nat. Commun.">
        <title>Thousands of microbial genomes shed light on interconnected biogeochemical processes in an aquifer system.</title>
        <authorList>
            <person name="Anantharaman K."/>
            <person name="Brown C.T."/>
            <person name="Hug L.A."/>
            <person name="Sharon I."/>
            <person name="Castelle C.J."/>
            <person name="Probst A.J."/>
            <person name="Thomas B.C."/>
            <person name="Singh A."/>
            <person name="Wilkins M.J."/>
            <person name="Karaoz U."/>
            <person name="Brodie E.L."/>
            <person name="Williams K.H."/>
            <person name="Hubbard S.S."/>
            <person name="Banfield J.F."/>
        </authorList>
    </citation>
    <scope>NUCLEOTIDE SEQUENCE [LARGE SCALE GENOMIC DNA]</scope>
</reference>
<proteinExistence type="predicted"/>
<protein>
    <submittedName>
        <fullName evidence="1">Uncharacterized protein</fullName>
    </submittedName>
</protein>
<comment type="caution">
    <text evidence="1">The sequence shown here is derived from an EMBL/GenBank/DDBJ whole genome shotgun (WGS) entry which is preliminary data.</text>
</comment>
<organism evidence="1 2">
    <name type="scientific">Candidatus Woesebacteria bacterium RIFCSPHIGHO2_12_FULL_41_24</name>
    <dbReference type="NCBI Taxonomy" id="1802510"/>
    <lineage>
        <taxon>Bacteria</taxon>
        <taxon>Candidatus Woeseibacteriota</taxon>
    </lineage>
</organism>
<dbReference type="Proteomes" id="UP000178603">
    <property type="component" value="Unassembled WGS sequence"/>
</dbReference>
<evidence type="ECO:0000313" key="1">
    <source>
        <dbReference type="EMBL" id="OGM54084.1"/>
    </source>
</evidence>
<gene>
    <name evidence="1" type="ORF">A3E44_02670</name>
</gene>